<feature type="domain" description="ABC transmembrane type-1" evidence="8">
    <location>
        <begin position="116"/>
        <end position="328"/>
    </location>
</feature>
<evidence type="ECO:0000313" key="9">
    <source>
        <dbReference type="EMBL" id="TWE12503.1"/>
    </source>
</evidence>
<evidence type="ECO:0000256" key="2">
    <source>
        <dbReference type="ARBA" id="ARBA00022448"/>
    </source>
</evidence>
<dbReference type="RefSeq" id="WP_145226567.1">
    <property type="nucleotide sequence ID" value="NZ_VIVQ01000001.1"/>
</dbReference>
<dbReference type="PANTHER" id="PTHR43386">
    <property type="entry name" value="OLIGOPEPTIDE TRANSPORT SYSTEM PERMEASE PROTEIN APPC"/>
    <property type="match status" value="1"/>
</dbReference>
<proteinExistence type="inferred from homology"/>
<dbReference type="GO" id="GO:0005886">
    <property type="term" value="C:plasma membrane"/>
    <property type="evidence" value="ECO:0007669"/>
    <property type="project" value="UniProtKB-SubCell"/>
</dbReference>
<dbReference type="PANTHER" id="PTHR43386:SF1">
    <property type="entry name" value="D,D-DIPEPTIDE TRANSPORT SYSTEM PERMEASE PROTEIN DDPC-RELATED"/>
    <property type="match status" value="1"/>
</dbReference>
<comment type="subcellular location">
    <subcellularLocation>
        <location evidence="1 7">Cell membrane</location>
        <topology evidence="1 7">Multi-pass membrane protein</topology>
    </subcellularLocation>
</comment>
<accession>A0A561EA82</accession>
<dbReference type="Pfam" id="PF12911">
    <property type="entry name" value="OppC_N"/>
    <property type="match status" value="1"/>
</dbReference>
<dbReference type="Gene3D" id="1.10.3720.10">
    <property type="entry name" value="MetI-like"/>
    <property type="match status" value="1"/>
</dbReference>
<dbReference type="InterPro" id="IPR025966">
    <property type="entry name" value="OppC_N"/>
</dbReference>
<evidence type="ECO:0000256" key="7">
    <source>
        <dbReference type="RuleBase" id="RU363032"/>
    </source>
</evidence>
<evidence type="ECO:0000259" key="8">
    <source>
        <dbReference type="PROSITE" id="PS50928"/>
    </source>
</evidence>
<feature type="transmembrane region" description="Helical" evidence="7">
    <location>
        <begin position="304"/>
        <end position="327"/>
    </location>
</feature>
<evidence type="ECO:0000256" key="3">
    <source>
        <dbReference type="ARBA" id="ARBA00022475"/>
    </source>
</evidence>
<dbReference type="CDD" id="cd06261">
    <property type="entry name" value="TM_PBP2"/>
    <property type="match status" value="1"/>
</dbReference>
<keyword evidence="4 7" id="KW-0812">Transmembrane</keyword>
<dbReference type="OrthoDB" id="6637947at2"/>
<organism evidence="9 10">
    <name type="scientific">Rudaeicoccus suwonensis</name>
    <dbReference type="NCBI Taxonomy" id="657409"/>
    <lineage>
        <taxon>Bacteria</taxon>
        <taxon>Bacillati</taxon>
        <taxon>Actinomycetota</taxon>
        <taxon>Actinomycetes</taxon>
        <taxon>Micrococcales</taxon>
        <taxon>Dermacoccaceae</taxon>
        <taxon>Rudaeicoccus</taxon>
    </lineage>
</organism>
<feature type="transmembrane region" description="Helical" evidence="7">
    <location>
        <begin position="120"/>
        <end position="144"/>
    </location>
</feature>
<evidence type="ECO:0000256" key="5">
    <source>
        <dbReference type="ARBA" id="ARBA00022989"/>
    </source>
</evidence>
<name>A0A561EA82_9MICO</name>
<sequence length="337" mass="35849">MSQGPDATVLLSEAETVESPESVAPAKAGLSPTQIALARLRKDKLAWASVVVIVFFVLVAIFQDLITKIVGVNGDTDQTLLDPNTTLPMFTATAAHPFGVQPQTGQDLFYEWAHGARPSLIVGIGASLLTMIIGVVLGLLAGFLGGWVDRVISWVIDFLLSLPFLLMAIALVPVALARFGHPDGSGYIQPGREAAIRFASLIFVLVAFSWPGLARLIRGATLSLREQEFVQAARSLGQPTWRVVMKEMLPNLTGPIIVNLTVLIPAFIAAEAGLSFLGAGLKAPIVSWGQTIAAATGSFDTYPIWLWIPVASIALLVLALSLFGDAVSDAFNPATRR</sequence>
<gene>
    <name evidence="9" type="ORF">BKA23_1315</name>
</gene>
<comment type="caution">
    <text evidence="9">The sequence shown here is derived from an EMBL/GenBank/DDBJ whole genome shotgun (WGS) entry which is preliminary data.</text>
</comment>
<reference evidence="9 10" key="1">
    <citation type="submission" date="2019-06" db="EMBL/GenBank/DDBJ databases">
        <title>Sequencing the genomes of 1000 actinobacteria strains.</title>
        <authorList>
            <person name="Klenk H.-P."/>
        </authorList>
    </citation>
    <scope>NUCLEOTIDE SEQUENCE [LARGE SCALE GENOMIC DNA]</scope>
    <source>
        <strain evidence="9 10">DSM 19560</strain>
    </source>
</reference>
<feature type="transmembrane region" description="Helical" evidence="7">
    <location>
        <begin position="151"/>
        <end position="176"/>
    </location>
</feature>
<evidence type="ECO:0000256" key="6">
    <source>
        <dbReference type="ARBA" id="ARBA00023136"/>
    </source>
</evidence>
<dbReference type="Pfam" id="PF00528">
    <property type="entry name" value="BPD_transp_1"/>
    <property type="match status" value="1"/>
</dbReference>
<feature type="transmembrane region" description="Helical" evidence="7">
    <location>
        <begin position="256"/>
        <end position="279"/>
    </location>
</feature>
<evidence type="ECO:0000313" key="10">
    <source>
        <dbReference type="Proteomes" id="UP000318297"/>
    </source>
</evidence>
<dbReference type="Proteomes" id="UP000318297">
    <property type="component" value="Unassembled WGS sequence"/>
</dbReference>
<keyword evidence="10" id="KW-1185">Reference proteome</keyword>
<comment type="similarity">
    <text evidence="7">Belongs to the binding-protein-dependent transport system permease family.</text>
</comment>
<dbReference type="GO" id="GO:0055085">
    <property type="term" value="P:transmembrane transport"/>
    <property type="evidence" value="ECO:0007669"/>
    <property type="project" value="InterPro"/>
</dbReference>
<evidence type="ECO:0000256" key="1">
    <source>
        <dbReference type="ARBA" id="ARBA00004651"/>
    </source>
</evidence>
<protein>
    <submittedName>
        <fullName evidence="9">Peptide/nickel transport system permease protein/oligopeptide transport system permease protein</fullName>
    </submittedName>
</protein>
<keyword evidence="6 7" id="KW-0472">Membrane</keyword>
<dbReference type="PROSITE" id="PS50928">
    <property type="entry name" value="ABC_TM1"/>
    <property type="match status" value="1"/>
</dbReference>
<feature type="transmembrane region" description="Helical" evidence="7">
    <location>
        <begin position="45"/>
        <end position="66"/>
    </location>
</feature>
<feature type="transmembrane region" description="Helical" evidence="7">
    <location>
        <begin position="196"/>
        <end position="217"/>
    </location>
</feature>
<keyword evidence="2 7" id="KW-0813">Transport</keyword>
<dbReference type="SUPFAM" id="SSF161098">
    <property type="entry name" value="MetI-like"/>
    <property type="match status" value="1"/>
</dbReference>
<dbReference type="InterPro" id="IPR000515">
    <property type="entry name" value="MetI-like"/>
</dbReference>
<keyword evidence="5 7" id="KW-1133">Transmembrane helix</keyword>
<dbReference type="AlphaFoldDB" id="A0A561EA82"/>
<keyword evidence="3" id="KW-1003">Cell membrane</keyword>
<dbReference type="InterPro" id="IPR035906">
    <property type="entry name" value="MetI-like_sf"/>
</dbReference>
<dbReference type="EMBL" id="VIVQ01000001">
    <property type="protein sequence ID" value="TWE12503.1"/>
    <property type="molecule type" value="Genomic_DNA"/>
</dbReference>
<dbReference type="InterPro" id="IPR050366">
    <property type="entry name" value="BP-dependent_transpt_permease"/>
</dbReference>
<evidence type="ECO:0000256" key="4">
    <source>
        <dbReference type="ARBA" id="ARBA00022692"/>
    </source>
</evidence>